<dbReference type="Proteomes" id="UP000588586">
    <property type="component" value="Unassembled WGS sequence"/>
</dbReference>
<feature type="region of interest" description="Disordered" evidence="1">
    <location>
        <begin position="453"/>
        <end position="498"/>
    </location>
</feature>
<evidence type="ECO:0000313" key="2">
    <source>
        <dbReference type="EMBL" id="NNM47820.1"/>
    </source>
</evidence>
<feature type="compositionally biased region" description="Polar residues" evidence="1">
    <location>
        <begin position="482"/>
        <end position="492"/>
    </location>
</feature>
<organism evidence="2 3">
    <name type="scientific">Knoellia koreensis</name>
    <dbReference type="NCBI Taxonomy" id="2730921"/>
    <lineage>
        <taxon>Bacteria</taxon>
        <taxon>Bacillati</taxon>
        <taxon>Actinomycetota</taxon>
        <taxon>Actinomycetes</taxon>
        <taxon>Micrococcales</taxon>
        <taxon>Intrasporangiaceae</taxon>
        <taxon>Knoellia</taxon>
    </lineage>
</organism>
<dbReference type="EMBL" id="JABEPQ010000005">
    <property type="protein sequence ID" value="NNM47820.1"/>
    <property type="molecule type" value="Genomic_DNA"/>
</dbReference>
<keyword evidence="3" id="KW-1185">Reference proteome</keyword>
<evidence type="ECO:0000256" key="1">
    <source>
        <dbReference type="SAM" id="MobiDB-lite"/>
    </source>
</evidence>
<gene>
    <name evidence="2" type="ORF">HJG52_17670</name>
</gene>
<proteinExistence type="predicted"/>
<dbReference type="AlphaFoldDB" id="A0A849HD51"/>
<evidence type="ECO:0000313" key="3">
    <source>
        <dbReference type="Proteomes" id="UP000588586"/>
    </source>
</evidence>
<accession>A0A849HD51</accession>
<name>A0A849HD51_9MICO</name>
<comment type="caution">
    <text evidence="2">The sequence shown here is derived from an EMBL/GenBank/DDBJ whole genome shotgun (WGS) entry which is preliminary data.</text>
</comment>
<reference evidence="2 3" key="1">
    <citation type="submission" date="2020-04" db="EMBL/GenBank/DDBJ databases">
        <title>Knoellia sp. isolate from air conditioner.</title>
        <authorList>
            <person name="Chea S."/>
            <person name="Kim D.-U."/>
        </authorList>
    </citation>
    <scope>NUCLEOTIDE SEQUENCE [LARGE SCALE GENOMIC DNA]</scope>
    <source>
        <strain evidence="2 3">DB2414S</strain>
    </source>
</reference>
<protein>
    <submittedName>
        <fullName evidence="2">Uncharacterized protein</fullName>
    </submittedName>
</protein>
<dbReference type="RefSeq" id="WP_171244956.1">
    <property type="nucleotide sequence ID" value="NZ_JABEPQ010000005.1"/>
</dbReference>
<sequence>MTGRDKRSVGELLLESDHTARAILMDVDEMDAAPMLRTWGEVVQAASELWQALPPVTPIQPGTGEHLPDSADLAIQQLQAMSEAMHRTGRGRAWPGDGPPDERLLRIAESFTRAADLISGHATPRPPLSDPERRDLQAARTRIMHTLYIGSHGVAVAVRQRVRELEMKMASRRGLTTGDSLRHARAAHARLTAFEQQAGAVLACTYPRALAGEHREPAATGRLAQALATWDVQAHRTLAVRVDTADLMLTARTQSLVLTAVNTLTRVAADSGQLDRQQYTTRLSPALEMSQERWETMAGLWKDLTPPTSRRVDPDLASAALETRAALHELLRDGTTIAHASVIAQRTDLSRIGRLSQRVLATNLDLAHATHDATTNPELTGAAQAVNRLAIATRWHDPRDPQTIDDSPLAARVTPRDLLTNRAVPLPDHVRSCLTVAADNLIDANRTAMSAAASLDPVPAQDRRTSQDGEPSARRGRAIQDRTLNSMSTGRPTSRCER</sequence>
<feature type="compositionally biased region" description="Basic and acidic residues" evidence="1">
    <location>
        <begin position="461"/>
        <end position="473"/>
    </location>
</feature>